<comment type="caution">
    <text evidence="1">The sequence shown here is derived from an EMBL/GenBank/DDBJ whole genome shotgun (WGS) entry which is preliminary data.</text>
</comment>
<evidence type="ECO:0000313" key="1">
    <source>
        <dbReference type="EMBL" id="KAJ8640766.1"/>
    </source>
</evidence>
<reference evidence="1 2" key="1">
    <citation type="journal article" date="2022" name="Hortic Res">
        <title>A haplotype resolved chromosomal level avocado genome allows analysis of novel avocado genes.</title>
        <authorList>
            <person name="Nath O."/>
            <person name="Fletcher S.J."/>
            <person name="Hayward A."/>
            <person name="Shaw L.M."/>
            <person name="Masouleh A.K."/>
            <person name="Furtado A."/>
            <person name="Henry R.J."/>
            <person name="Mitter N."/>
        </authorList>
    </citation>
    <scope>NUCLEOTIDE SEQUENCE [LARGE SCALE GENOMIC DNA]</scope>
    <source>
        <strain evidence="2">cv. Hass</strain>
    </source>
</reference>
<dbReference type="EMBL" id="CM056813">
    <property type="protein sequence ID" value="KAJ8640766.1"/>
    <property type="molecule type" value="Genomic_DNA"/>
</dbReference>
<proteinExistence type="predicted"/>
<gene>
    <name evidence="1" type="ORF">MRB53_017460</name>
</gene>
<accession>A0ACC2M4Q4</accession>
<protein>
    <submittedName>
        <fullName evidence="1">Uncharacterized protein</fullName>
    </submittedName>
</protein>
<evidence type="ECO:0000313" key="2">
    <source>
        <dbReference type="Proteomes" id="UP001234297"/>
    </source>
</evidence>
<organism evidence="1 2">
    <name type="scientific">Persea americana</name>
    <name type="common">Avocado</name>
    <dbReference type="NCBI Taxonomy" id="3435"/>
    <lineage>
        <taxon>Eukaryota</taxon>
        <taxon>Viridiplantae</taxon>
        <taxon>Streptophyta</taxon>
        <taxon>Embryophyta</taxon>
        <taxon>Tracheophyta</taxon>
        <taxon>Spermatophyta</taxon>
        <taxon>Magnoliopsida</taxon>
        <taxon>Magnoliidae</taxon>
        <taxon>Laurales</taxon>
        <taxon>Lauraceae</taxon>
        <taxon>Persea</taxon>
    </lineage>
</organism>
<name>A0ACC2M4Q4_PERAE</name>
<sequence>MDSHQFSSPLRAFDREEKSLSLLHGVRRPPSKPWKKPASAAAAASSMTRVYVVDPHDFRSLVQKLTGAPEGTLRRLQVVAPPPLNIAPPPPSLPKLEYSSNFQQQYSTTPSSPVFSSPTSVGPCSMGFLSPSSYFSLCSSLPLLSPGTMTSLEQSTVL</sequence>
<keyword evidence="2" id="KW-1185">Reference proteome</keyword>
<dbReference type="Proteomes" id="UP001234297">
    <property type="component" value="Chromosome 5"/>
</dbReference>